<dbReference type="AlphaFoldDB" id="W1NNJ9"/>
<dbReference type="Gramene" id="ERM97321">
    <property type="protein sequence ID" value="ERM97321"/>
    <property type="gene ID" value="AMTR_s00073p00066340"/>
</dbReference>
<dbReference type="HOGENOM" id="CLU_2267408_0_0_1"/>
<accession>W1NNJ9</accession>
<keyword evidence="3" id="KW-1185">Reference proteome</keyword>
<gene>
    <name evidence="2" type="ORF">AMTR_s00073p00066340</name>
</gene>
<evidence type="ECO:0000313" key="2">
    <source>
        <dbReference type="EMBL" id="ERM97321.1"/>
    </source>
</evidence>
<proteinExistence type="predicted"/>
<sequence length="103" mass="12061">MGGREEIGGKESRGRWAGEVAGRGRRGCDFGEAEVEERWRRWQLYHHLVWVSEERDRGSKATGSRREKRPWAAAEWGYKGEEREGDKGGQQQRRRRLEWMAGC</sequence>
<dbReference type="EMBL" id="KI396509">
    <property type="protein sequence ID" value="ERM97321.1"/>
    <property type="molecule type" value="Genomic_DNA"/>
</dbReference>
<evidence type="ECO:0000256" key="1">
    <source>
        <dbReference type="SAM" id="MobiDB-lite"/>
    </source>
</evidence>
<dbReference type="Proteomes" id="UP000017836">
    <property type="component" value="Unassembled WGS sequence"/>
</dbReference>
<feature type="compositionally biased region" description="Basic and acidic residues" evidence="1">
    <location>
        <begin position="1"/>
        <end position="16"/>
    </location>
</feature>
<reference evidence="3" key="1">
    <citation type="journal article" date="2013" name="Science">
        <title>The Amborella genome and the evolution of flowering plants.</title>
        <authorList>
            <consortium name="Amborella Genome Project"/>
        </authorList>
    </citation>
    <scope>NUCLEOTIDE SEQUENCE [LARGE SCALE GENOMIC DNA]</scope>
</reference>
<protein>
    <submittedName>
        <fullName evidence="2">Uncharacterized protein</fullName>
    </submittedName>
</protein>
<name>W1NNJ9_AMBTC</name>
<organism evidence="2 3">
    <name type="scientific">Amborella trichopoda</name>
    <dbReference type="NCBI Taxonomy" id="13333"/>
    <lineage>
        <taxon>Eukaryota</taxon>
        <taxon>Viridiplantae</taxon>
        <taxon>Streptophyta</taxon>
        <taxon>Embryophyta</taxon>
        <taxon>Tracheophyta</taxon>
        <taxon>Spermatophyta</taxon>
        <taxon>Magnoliopsida</taxon>
        <taxon>Amborellales</taxon>
        <taxon>Amborellaceae</taxon>
        <taxon>Amborella</taxon>
    </lineage>
</organism>
<feature type="compositionally biased region" description="Basic and acidic residues" evidence="1">
    <location>
        <begin position="78"/>
        <end position="87"/>
    </location>
</feature>
<evidence type="ECO:0000313" key="3">
    <source>
        <dbReference type="Proteomes" id="UP000017836"/>
    </source>
</evidence>
<feature type="region of interest" description="Disordered" evidence="1">
    <location>
        <begin position="1"/>
        <end position="25"/>
    </location>
</feature>
<feature type="region of interest" description="Disordered" evidence="1">
    <location>
        <begin position="77"/>
        <end position="103"/>
    </location>
</feature>